<accession>A0A5E4LUZ1</accession>
<dbReference type="GO" id="GO:0017183">
    <property type="term" value="P:protein histidyl modification to diphthamide"/>
    <property type="evidence" value="ECO:0007669"/>
    <property type="project" value="TreeGrafter"/>
</dbReference>
<dbReference type="Proteomes" id="UP000789941">
    <property type="component" value="Unassembled WGS sequence"/>
</dbReference>
<dbReference type="InterPro" id="IPR002761">
    <property type="entry name" value="Diphthami_syn_dom"/>
</dbReference>
<proteinExistence type="predicted"/>
<dbReference type="Gene3D" id="3.90.1490.10">
    <property type="entry name" value="putative n-type atp pyrophosphatase, domain 2"/>
    <property type="match status" value="1"/>
</dbReference>
<sequence>MRVAVLFSGGKDSTHAAGWALEQGYKPILITVKPPEYSMMFHHPNIHVTELQARAMGLEQIFVETTEENWRDQLVKTFKKLKVEAIVSGAVASTYQKSRLDDIASELNIKSFAPLWHADEHQLKKMLDTMEIFVIAVSAEGLDEKFLGEPLKKLVEAKVKNVHPFLEGGEGETFVTDAPFFKKRIKIKKWNKKWDGVRGVAEIVEAELVGKD</sequence>
<dbReference type="Pfam" id="PF01902">
    <property type="entry name" value="Diphthami_syn_2"/>
    <property type="match status" value="1"/>
</dbReference>
<reference evidence="2 3" key="1">
    <citation type="submission" date="2019-08" db="EMBL/GenBank/DDBJ databases">
        <authorList>
            <person name="Vazquez-Campos X."/>
        </authorList>
    </citation>
    <scope>NUCLEOTIDE SEQUENCE [LARGE SCALE GENOMIC DNA]</scope>
    <source>
        <strain evidence="2">LFW-283_2</strain>
    </source>
</reference>
<dbReference type="PANTHER" id="PTHR12196:SF2">
    <property type="entry name" value="DIPHTHINE--AMMONIA LIGASE"/>
    <property type="match status" value="1"/>
</dbReference>
<dbReference type="InterPro" id="IPR030662">
    <property type="entry name" value="DPH6/MJ0570"/>
</dbReference>
<gene>
    <name evidence="2" type="ORF">LFW2832_00593</name>
</gene>
<dbReference type="AlphaFoldDB" id="A0A5E4LUZ1"/>
<dbReference type="Gene3D" id="3.40.50.620">
    <property type="entry name" value="HUPs"/>
    <property type="match status" value="1"/>
</dbReference>
<dbReference type="NCBIfam" id="TIGR03679">
    <property type="entry name" value="arCOG00187"/>
    <property type="match status" value="1"/>
</dbReference>
<evidence type="ECO:0000313" key="2">
    <source>
        <dbReference type="EMBL" id="VVC03882.1"/>
    </source>
</evidence>
<dbReference type="GO" id="GO:0017178">
    <property type="term" value="F:diphthine-ammonia ligase activity"/>
    <property type="evidence" value="ECO:0007669"/>
    <property type="project" value="TreeGrafter"/>
</dbReference>
<dbReference type="EMBL" id="CABMJJ010000009">
    <property type="protein sequence ID" value="VVC03882.1"/>
    <property type="molecule type" value="Genomic_DNA"/>
</dbReference>
<protein>
    <submittedName>
        <fullName evidence="2">Diphthamide synthase</fullName>
    </submittedName>
</protein>
<organism evidence="2 3">
    <name type="scientific">Candidatus Bilamarchaeum dharawalense</name>
    <dbReference type="NCBI Taxonomy" id="2885759"/>
    <lineage>
        <taxon>Archaea</taxon>
        <taxon>Candidatus Micrarchaeota</taxon>
        <taxon>Candidatus Micrarchaeia</taxon>
        <taxon>Candidatus Anstonellales</taxon>
        <taxon>Candidatus Bilamarchaeaceae</taxon>
        <taxon>Candidatus Bilamarchaeum</taxon>
    </lineage>
</organism>
<evidence type="ECO:0000313" key="3">
    <source>
        <dbReference type="Proteomes" id="UP000789941"/>
    </source>
</evidence>
<dbReference type="SUPFAM" id="SSF52402">
    <property type="entry name" value="Adenine nucleotide alpha hydrolases-like"/>
    <property type="match status" value="1"/>
</dbReference>
<feature type="domain" description="Diphthamide synthase" evidence="1">
    <location>
        <begin position="1"/>
        <end position="205"/>
    </location>
</feature>
<dbReference type="PANTHER" id="PTHR12196">
    <property type="entry name" value="DOMAIN OF UNKNOWN FUNCTION 71 DUF71 -CONTAINING PROTEIN"/>
    <property type="match status" value="1"/>
</dbReference>
<name>A0A5E4LUZ1_9ARCH</name>
<dbReference type="NCBIfam" id="TIGR00290">
    <property type="entry name" value="MJ0570_dom"/>
    <property type="match status" value="1"/>
</dbReference>
<dbReference type="InterPro" id="IPR022427">
    <property type="entry name" value="MJ0570_ATP-bd"/>
</dbReference>
<dbReference type="CDD" id="cd01994">
    <property type="entry name" value="AANH_PF0828-like"/>
    <property type="match status" value="1"/>
</dbReference>
<evidence type="ECO:0000259" key="1">
    <source>
        <dbReference type="Pfam" id="PF01902"/>
    </source>
</evidence>
<comment type="caution">
    <text evidence="2">The sequence shown here is derived from an EMBL/GenBank/DDBJ whole genome shotgun (WGS) entry which is preliminary data.</text>
</comment>
<dbReference type="InterPro" id="IPR014729">
    <property type="entry name" value="Rossmann-like_a/b/a_fold"/>
</dbReference>